<dbReference type="AlphaFoldDB" id="X0SDW8"/>
<keyword evidence="5" id="KW-0030">Aminoacyl-tRNA synthetase</keyword>
<evidence type="ECO:0000256" key="3">
    <source>
        <dbReference type="ARBA" id="ARBA00022840"/>
    </source>
</evidence>
<keyword evidence="2" id="KW-0547">Nucleotide-binding</keyword>
<reference evidence="7" key="1">
    <citation type="journal article" date="2014" name="Front. Microbiol.">
        <title>High frequency of phylogenetically diverse reductive dehalogenase-homologous genes in deep subseafloor sedimentary metagenomes.</title>
        <authorList>
            <person name="Kawai M."/>
            <person name="Futagami T."/>
            <person name="Toyoda A."/>
            <person name="Takaki Y."/>
            <person name="Nishi S."/>
            <person name="Hori S."/>
            <person name="Arai W."/>
            <person name="Tsubouchi T."/>
            <person name="Morono Y."/>
            <person name="Uchiyama I."/>
            <person name="Ito T."/>
            <person name="Fujiyama A."/>
            <person name="Inagaki F."/>
            <person name="Takami H."/>
        </authorList>
    </citation>
    <scope>NUCLEOTIDE SEQUENCE</scope>
    <source>
        <strain evidence="7">Expedition CK06-06</strain>
    </source>
</reference>
<evidence type="ECO:0000256" key="1">
    <source>
        <dbReference type="ARBA" id="ARBA00022598"/>
    </source>
</evidence>
<keyword evidence="4" id="KW-0648">Protein biosynthesis</keyword>
<evidence type="ECO:0000256" key="5">
    <source>
        <dbReference type="ARBA" id="ARBA00023146"/>
    </source>
</evidence>
<dbReference type="GO" id="GO:0006418">
    <property type="term" value="P:tRNA aminoacylation for protein translation"/>
    <property type="evidence" value="ECO:0007669"/>
    <property type="project" value="InterPro"/>
</dbReference>
<evidence type="ECO:0000256" key="4">
    <source>
        <dbReference type="ARBA" id="ARBA00022917"/>
    </source>
</evidence>
<dbReference type="Gene3D" id="3.40.50.620">
    <property type="entry name" value="HUPs"/>
    <property type="match status" value="1"/>
</dbReference>
<gene>
    <name evidence="7" type="ORF">S01H1_13213</name>
</gene>
<dbReference type="PANTHER" id="PTHR43097:SF5">
    <property type="entry name" value="GLUTAMATE--TRNA LIGASE"/>
    <property type="match status" value="1"/>
</dbReference>
<dbReference type="Pfam" id="PF00749">
    <property type="entry name" value="tRNA-synt_1c"/>
    <property type="match status" value="1"/>
</dbReference>
<feature type="non-terminal residue" evidence="7">
    <location>
        <position position="408"/>
    </location>
</feature>
<name>X0SDW8_9ZZZZ</name>
<feature type="non-terminal residue" evidence="7">
    <location>
        <position position="1"/>
    </location>
</feature>
<organism evidence="7">
    <name type="scientific">marine sediment metagenome</name>
    <dbReference type="NCBI Taxonomy" id="412755"/>
    <lineage>
        <taxon>unclassified sequences</taxon>
        <taxon>metagenomes</taxon>
        <taxon>ecological metagenomes</taxon>
    </lineage>
</organism>
<dbReference type="GO" id="GO:0043604">
    <property type="term" value="P:amide biosynthetic process"/>
    <property type="evidence" value="ECO:0007669"/>
    <property type="project" value="TreeGrafter"/>
</dbReference>
<dbReference type="InterPro" id="IPR014729">
    <property type="entry name" value="Rossmann-like_a/b/a_fold"/>
</dbReference>
<dbReference type="InterPro" id="IPR001412">
    <property type="entry name" value="aa-tRNA-synth_I_CS"/>
</dbReference>
<dbReference type="PRINTS" id="PR00987">
    <property type="entry name" value="TRNASYNTHGLU"/>
</dbReference>
<dbReference type="InterPro" id="IPR020058">
    <property type="entry name" value="Glu/Gln-tRNA-synth_Ib_cat-dom"/>
</dbReference>
<dbReference type="GO" id="GO:0005524">
    <property type="term" value="F:ATP binding"/>
    <property type="evidence" value="ECO:0007669"/>
    <property type="project" value="UniProtKB-KW"/>
</dbReference>
<feature type="domain" description="Glutamyl/glutaminyl-tRNA synthetase class Ib catalytic" evidence="6">
    <location>
        <begin position="50"/>
        <end position="349"/>
    </location>
</feature>
<keyword evidence="3" id="KW-0067">ATP-binding</keyword>
<dbReference type="GO" id="GO:0005829">
    <property type="term" value="C:cytosol"/>
    <property type="evidence" value="ECO:0007669"/>
    <property type="project" value="TreeGrafter"/>
</dbReference>
<dbReference type="InterPro" id="IPR000924">
    <property type="entry name" value="Glu/Gln-tRNA-synth"/>
</dbReference>
<dbReference type="InterPro" id="IPR050132">
    <property type="entry name" value="Gln/Glu-tRNA_Ligase"/>
</dbReference>
<keyword evidence="1" id="KW-0436">Ligase</keyword>
<dbReference type="SUPFAM" id="SSF52374">
    <property type="entry name" value="Nucleotidylyl transferase"/>
    <property type="match status" value="1"/>
</dbReference>
<protein>
    <recommendedName>
        <fullName evidence="6">Glutamyl/glutaminyl-tRNA synthetase class Ib catalytic domain-containing protein</fullName>
    </recommendedName>
</protein>
<dbReference type="GO" id="GO:0004812">
    <property type="term" value="F:aminoacyl-tRNA ligase activity"/>
    <property type="evidence" value="ECO:0007669"/>
    <property type="project" value="UniProtKB-KW"/>
</dbReference>
<evidence type="ECO:0000259" key="6">
    <source>
        <dbReference type="Pfam" id="PF00749"/>
    </source>
</evidence>
<evidence type="ECO:0000313" key="7">
    <source>
        <dbReference type="EMBL" id="GAF74082.1"/>
    </source>
</evidence>
<dbReference type="EMBL" id="BARS01006813">
    <property type="protein sequence ID" value="GAF74082.1"/>
    <property type="molecule type" value="Genomic_DNA"/>
</dbReference>
<sequence length="408" mass="48030">DQIIEEISSLNLEEQKEMLLELDPDALEKKEIVSKKKELPALLNVEKYDKIVMRLAPYPSGALHIGNARMIILNYEYIKKYNGELILFFDDTIGSPKSLRDSPKAKYVLPESYDLIKEGLEWLDIKYSKEYYKSDRLELFYEYCEKLITDNMAYVCFCSAKNFKEKYKSKKENCPHRDNPIEKNLDEWKNMLNGKYHEQEAVVRLKTGMDQKDPALRDQIIMRISEAEHPRVGNKYVVWPMLEFSWAIDDYLIGASHILRGADLIKEDFIEDFIWDHFKWKKAEFLHYGRIDFPDMKLSKTAARNNIQNGIFSGWDDPRTWSLQSLKKRGIRPEALYESLLDLGMSMSGITFSVNWLYAKNKAIIDDVSDRYFYVENPILVEIEEVPFEEYMAEPFLLPSKPERGKRI</sequence>
<dbReference type="PROSITE" id="PS00178">
    <property type="entry name" value="AA_TRNA_LIGASE_I"/>
    <property type="match status" value="1"/>
</dbReference>
<comment type="caution">
    <text evidence="7">The sequence shown here is derived from an EMBL/GenBank/DDBJ whole genome shotgun (WGS) entry which is preliminary data.</text>
</comment>
<dbReference type="PANTHER" id="PTHR43097">
    <property type="entry name" value="GLUTAMINE-TRNA LIGASE"/>
    <property type="match status" value="1"/>
</dbReference>
<accession>X0SDW8</accession>
<evidence type="ECO:0000256" key="2">
    <source>
        <dbReference type="ARBA" id="ARBA00022741"/>
    </source>
</evidence>
<proteinExistence type="predicted"/>